<keyword evidence="2" id="KW-0238">DNA-binding</keyword>
<dbReference type="RefSeq" id="WP_100986040.1">
    <property type="nucleotide sequence ID" value="NZ_CP025096.1"/>
</dbReference>
<organism evidence="6 7">
    <name type="scientific">Spirosoma pollinicola</name>
    <dbReference type="NCBI Taxonomy" id="2057025"/>
    <lineage>
        <taxon>Bacteria</taxon>
        <taxon>Pseudomonadati</taxon>
        <taxon>Bacteroidota</taxon>
        <taxon>Cytophagia</taxon>
        <taxon>Cytophagales</taxon>
        <taxon>Cytophagaceae</taxon>
        <taxon>Spirosoma</taxon>
    </lineage>
</organism>
<name>A0A2K8YSM0_9BACT</name>
<dbReference type="GO" id="GO:0003677">
    <property type="term" value="F:DNA binding"/>
    <property type="evidence" value="ECO:0007669"/>
    <property type="project" value="UniProtKB-KW"/>
</dbReference>
<evidence type="ECO:0000256" key="2">
    <source>
        <dbReference type="ARBA" id="ARBA00023125"/>
    </source>
</evidence>
<feature type="domain" description="HTH hxlR-type" evidence="5">
    <location>
        <begin position="24"/>
        <end position="127"/>
    </location>
</feature>
<reference evidence="6 7" key="1">
    <citation type="submission" date="2017-11" db="EMBL/GenBank/DDBJ databases">
        <title>Taxonomic description and genome sequences of Spirosoma HA7 sp. nov., isolated from pollen microhabitat of Corylus avellana.</title>
        <authorList>
            <person name="Ambika Manirajan B."/>
            <person name="Suarez C."/>
            <person name="Ratering S."/>
            <person name="Geissler-Plaum R."/>
            <person name="Cardinale M."/>
            <person name="Sylvia S."/>
        </authorList>
    </citation>
    <scope>NUCLEOTIDE SEQUENCE [LARGE SCALE GENOMIC DNA]</scope>
    <source>
        <strain evidence="6 7">HA7</strain>
    </source>
</reference>
<dbReference type="EMBL" id="CP025096">
    <property type="protein sequence ID" value="AUD00615.1"/>
    <property type="molecule type" value="Genomic_DNA"/>
</dbReference>
<dbReference type="OrthoDB" id="769662at2"/>
<dbReference type="Pfam" id="PF01638">
    <property type="entry name" value="HxlR"/>
    <property type="match status" value="1"/>
</dbReference>
<evidence type="ECO:0000256" key="3">
    <source>
        <dbReference type="ARBA" id="ARBA00023163"/>
    </source>
</evidence>
<dbReference type="PROSITE" id="PS51118">
    <property type="entry name" value="HTH_HXLR"/>
    <property type="match status" value="1"/>
</dbReference>
<keyword evidence="3" id="KW-0804">Transcription</keyword>
<evidence type="ECO:0000259" key="5">
    <source>
        <dbReference type="PROSITE" id="PS51118"/>
    </source>
</evidence>
<evidence type="ECO:0000256" key="1">
    <source>
        <dbReference type="ARBA" id="ARBA00023015"/>
    </source>
</evidence>
<dbReference type="PANTHER" id="PTHR33204:SF29">
    <property type="entry name" value="TRANSCRIPTIONAL REGULATOR"/>
    <property type="match status" value="1"/>
</dbReference>
<feature type="region of interest" description="Disordered" evidence="4">
    <location>
        <begin position="1"/>
        <end position="20"/>
    </location>
</feature>
<evidence type="ECO:0000256" key="4">
    <source>
        <dbReference type="SAM" id="MobiDB-lite"/>
    </source>
</evidence>
<protein>
    <submittedName>
        <fullName evidence="6">Transcriptional regulator</fullName>
    </submittedName>
</protein>
<evidence type="ECO:0000313" key="7">
    <source>
        <dbReference type="Proteomes" id="UP000232883"/>
    </source>
</evidence>
<accession>A0A2K8YSM0</accession>
<dbReference type="InterPro" id="IPR036390">
    <property type="entry name" value="WH_DNA-bd_sf"/>
</dbReference>
<dbReference type="SUPFAM" id="SSF46785">
    <property type="entry name" value="Winged helix' DNA-binding domain"/>
    <property type="match status" value="1"/>
</dbReference>
<dbReference type="InterPro" id="IPR002577">
    <property type="entry name" value="HTH_HxlR"/>
</dbReference>
<gene>
    <name evidence="6" type="ORF">CWM47_01545</name>
</gene>
<dbReference type="PANTHER" id="PTHR33204">
    <property type="entry name" value="TRANSCRIPTIONAL REGULATOR, MARR FAMILY"/>
    <property type="match status" value="1"/>
</dbReference>
<keyword evidence="1" id="KW-0805">Transcription regulation</keyword>
<sequence>MSTIPEATPSPVNGLRPAHSAADCTQSSQAVQDALYVLSGKWKLPIIVAMSGGPKRFGELQRLVSGITAKVLSKELKELEMNEFAVRRVYATMPVTVEYELTEYSQSLNSIIEALRDWGIQHRARILRKDKLDM</sequence>
<keyword evidence="7" id="KW-1185">Reference proteome</keyword>
<dbReference type="AlphaFoldDB" id="A0A2K8YSM0"/>
<proteinExistence type="predicted"/>
<dbReference type="KEGG" id="spir:CWM47_01545"/>
<dbReference type="Proteomes" id="UP000232883">
    <property type="component" value="Chromosome"/>
</dbReference>
<dbReference type="Gene3D" id="1.10.10.10">
    <property type="entry name" value="Winged helix-like DNA-binding domain superfamily/Winged helix DNA-binding domain"/>
    <property type="match status" value="1"/>
</dbReference>
<evidence type="ECO:0000313" key="6">
    <source>
        <dbReference type="EMBL" id="AUD00615.1"/>
    </source>
</evidence>
<dbReference type="InterPro" id="IPR036388">
    <property type="entry name" value="WH-like_DNA-bd_sf"/>
</dbReference>